<evidence type="ECO:0000256" key="1">
    <source>
        <dbReference type="SAM" id="MobiDB-lite"/>
    </source>
</evidence>
<proteinExistence type="predicted"/>
<keyword evidence="4" id="KW-1185">Reference proteome</keyword>
<feature type="domain" description="Methyltransferase type 12" evidence="2">
    <location>
        <begin position="166"/>
        <end position="265"/>
    </location>
</feature>
<dbReference type="Pfam" id="PF08242">
    <property type="entry name" value="Methyltransf_12"/>
    <property type="match status" value="1"/>
</dbReference>
<dbReference type="Proteomes" id="UP000639516">
    <property type="component" value="Unassembled WGS sequence"/>
</dbReference>
<dbReference type="SUPFAM" id="SSF53335">
    <property type="entry name" value="S-adenosyl-L-methionine-dependent methyltransferases"/>
    <property type="match status" value="1"/>
</dbReference>
<gene>
    <name evidence="3" type="ORF">HA482_00465</name>
</gene>
<feature type="region of interest" description="Disordered" evidence="1">
    <location>
        <begin position="1"/>
        <end position="28"/>
    </location>
</feature>
<sequence length="328" mass="36605">MREAPTSVIPLPDRESEDMDETLGRTDTGRLDRKVAEFCRYFELMPSDPAAAMHGTVAQMHALCSELATLPPTEWSAPHTQKLLAPAINLHSQSNFVRRLREWPRGYPGDFETVELLAAGSRPPTTNRGADWIEWYALNTAIAQQHRNKILWQYLKMCATTPGRILSIGCGGAADFQIAPHRFTGSTVVLVDIDKQALALAEERLRRYCDVHIVCGDVRRSIRRAQDEGPFDIVVCGGLFDYLDDRTIVLILKELRQRVLRAGGSVAFTNIATGNPFRVWMEAIADWKLIHRSEADIRDIVTDAGFDPADLSIARDATGLTHLIEISA</sequence>
<name>A0ABR7TZT5_9BRAD</name>
<dbReference type="CDD" id="cd02440">
    <property type="entry name" value="AdoMet_MTases"/>
    <property type="match status" value="1"/>
</dbReference>
<dbReference type="InterPro" id="IPR029063">
    <property type="entry name" value="SAM-dependent_MTases_sf"/>
</dbReference>
<dbReference type="Gene3D" id="3.40.50.150">
    <property type="entry name" value="Vaccinia Virus protein VP39"/>
    <property type="match status" value="1"/>
</dbReference>
<dbReference type="EMBL" id="JAATTO010000001">
    <property type="protein sequence ID" value="MBC9976682.1"/>
    <property type="molecule type" value="Genomic_DNA"/>
</dbReference>
<organism evidence="3 4">
    <name type="scientific">Bradyrhizobium campsiandrae</name>
    <dbReference type="NCBI Taxonomy" id="1729892"/>
    <lineage>
        <taxon>Bacteria</taxon>
        <taxon>Pseudomonadati</taxon>
        <taxon>Pseudomonadota</taxon>
        <taxon>Alphaproteobacteria</taxon>
        <taxon>Hyphomicrobiales</taxon>
        <taxon>Nitrobacteraceae</taxon>
        <taxon>Bradyrhizobium</taxon>
    </lineage>
</organism>
<evidence type="ECO:0000313" key="3">
    <source>
        <dbReference type="EMBL" id="MBC9976682.1"/>
    </source>
</evidence>
<evidence type="ECO:0000259" key="2">
    <source>
        <dbReference type="Pfam" id="PF08242"/>
    </source>
</evidence>
<evidence type="ECO:0000313" key="4">
    <source>
        <dbReference type="Proteomes" id="UP000639516"/>
    </source>
</evidence>
<reference evidence="3 4" key="1">
    <citation type="journal article" date="2020" name="Arch. Microbiol.">
        <title>Bradyrhizobium campsiandrae sp. nov., a nitrogen-fixing bacterial strain isolated from a native leguminous tree from the Amazon adapted to flooded conditions.</title>
        <authorList>
            <person name="Cabral Michel D."/>
            <person name="Martins da Costa E."/>
            <person name="Azarias Guimaraes A."/>
            <person name="Soares de Carvalho T."/>
            <person name="Santos de Castro Caputo P."/>
            <person name="Willems A."/>
            <person name="de Souza Moreira F.M."/>
        </authorList>
    </citation>
    <scope>NUCLEOTIDE SEQUENCE [LARGE SCALE GENOMIC DNA]</scope>
    <source>
        <strain evidence="4">INPA 384B</strain>
    </source>
</reference>
<keyword evidence="3" id="KW-0489">Methyltransferase</keyword>
<dbReference type="InterPro" id="IPR013217">
    <property type="entry name" value="Methyltransf_12"/>
</dbReference>
<dbReference type="GO" id="GO:0008168">
    <property type="term" value="F:methyltransferase activity"/>
    <property type="evidence" value="ECO:0007669"/>
    <property type="project" value="UniProtKB-KW"/>
</dbReference>
<comment type="caution">
    <text evidence="3">The sequence shown here is derived from an EMBL/GenBank/DDBJ whole genome shotgun (WGS) entry which is preliminary data.</text>
</comment>
<accession>A0ABR7TZT5</accession>
<dbReference type="GO" id="GO:0032259">
    <property type="term" value="P:methylation"/>
    <property type="evidence" value="ECO:0007669"/>
    <property type="project" value="UniProtKB-KW"/>
</dbReference>
<protein>
    <submittedName>
        <fullName evidence="3">Class I SAM-dependent methyltransferase</fullName>
    </submittedName>
</protein>
<keyword evidence="3" id="KW-0808">Transferase</keyword>